<accession>A0A1L7XM43</accession>
<dbReference type="EMBL" id="FJOG01000034">
    <property type="protein sequence ID" value="CZR66084.1"/>
    <property type="molecule type" value="Genomic_DNA"/>
</dbReference>
<evidence type="ECO:0000259" key="1">
    <source>
        <dbReference type="Pfam" id="PF02698"/>
    </source>
</evidence>
<name>A0A1L7XM43_9HELO</name>
<dbReference type="Gene3D" id="3.40.50.620">
    <property type="entry name" value="HUPs"/>
    <property type="match status" value="1"/>
</dbReference>
<organism evidence="2 3">
    <name type="scientific">Phialocephala subalpina</name>
    <dbReference type="NCBI Taxonomy" id="576137"/>
    <lineage>
        <taxon>Eukaryota</taxon>
        <taxon>Fungi</taxon>
        <taxon>Dikarya</taxon>
        <taxon>Ascomycota</taxon>
        <taxon>Pezizomycotina</taxon>
        <taxon>Leotiomycetes</taxon>
        <taxon>Helotiales</taxon>
        <taxon>Mollisiaceae</taxon>
        <taxon>Phialocephala</taxon>
        <taxon>Phialocephala fortinii species complex</taxon>
    </lineage>
</organism>
<dbReference type="OrthoDB" id="17725at2759"/>
<proteinExistence type="predicted"/>
<dbReference type="GO" id="GO:0005886">
    <property type="term" value="C:plasma membrane"/>
    <property type="evidence" value="ECO:0007669"/>
    <property type="project" value="TreeGrafter"/>
</dbReference>
<reference evidence="2 3" key="1">
    <citation type="submission" date="2016-03" db="EMBL/GenBank/DDBJ databases">
        <authorList>
            <person name="Ploux O."/>
        </authorList>
    </citation>
    <scope>NUCLEOTIDE SEQUENCE [LARGE SCALE GENOMIC DNA]</scope>
    <source>
        <strain evidence="2 3">UAMH 11012</strain>
    </source>
</reference>
<sequence>MKPDTNTNTKTPATSDINLLSEFLAHEQVNDLASHPPVDCITICASAVLYQTARLFQILERHPDLTKSLVLCGGIGHSTPLIYQAVSRHPTYHAVASDIEGLPEARVLEKILTSFFDLKKITSRGCRILVEDQSTNCGANASKTKELLEKTDIETPKSMIIVQDPTMALRTIASFQKTYEGIDIEIKSAPIFIPLLRDERSDWPMRWDMDAMGIEHQNIPQIPRHSDMQVGRPHLEARELWEKERFFDLITGEVPRLRDDVEGYGPNGKGFIAHVDVPYEVEAAWKRLVATLGRSR</sequence>
<dbReference type="CDD" id="cd06259">
    <property type="entry name" value="YdcF-like"/>
    <property type="match status" value="1"/>
</dbReference>
<evidence type="ECO:0000313" key="2">
    <source>
        <dbReference type="EMBL" id="CZR66084.1"/>
    </source>
</evidence>
<evidence type="ECO:0000313" key="3">
    <source>
        <dbReference type="Proteomes" id="UP000184330"/>
    </source>
</evidence>
<keyword evidence="3" id="KW-1185">Reference proteome</keyword>
<dbReference type="InterPro" id="IPR014729">
    <property type="entry name" value="Rossmann-like_a/b/a_fold"/>
</dbReference>
<protein>
    <submittedName>
        <fullName evidence="2">Related to DUF218 domain protein</fullName>
    </submittedName>
</protein>
<dbReference type="Pfam" id="PF02698">
    <property type="entry name" value="DUF218"/>
    <property type="match status" value="1"/>
</dbReference>
<dbReference type="InterPro" id="IPR003848">
    <property type="entry name" value="DUF218"/>
</dbReference>
<dbReference type="Proteomes" id="UP000184330">
    <property type="component" value="Unassembled WGS sequence"/>
</dbReference>
<dbReference type="InterPro" id="IPR051599">
    <property type="entry name" value="Cell_Envelope_Assoc"/>
</dbReference>
<gene>
    <name evidence="2" type="ORF">PAC_15985</name>
</gene>
<dbReference type="PANTHER" id="PTHR30336:SF20">
    <property type="entry name" value="DUF218 DOMAIN-CONTAINING PROTEIN"/>
    <property type="match status" value="1"/>
</dbReference>
<dbReference type="Gene3D" id="1.10.3620.10">
    <property type="entry name" value="YdcF like domain"/>
    <property type="match status" value="1"/>
</dbReference>
<dbReference type="AlphaFoldDB" id="A0A1L7XM43"/>
<feature type="domain" description="DUF218" evidence="1">
    <location>
        <begin position="100"/>
        <end position="191"/>
    </location>
</feature>
<dbReference type="PANTHER" id="PTHR30336">
    <property type="entry name" value="INNER MEMBRANE PROTEIN, PROBABLE PERMEASE"/>
    <property type="match status" value="1"/>
</dbReference>